<accession>A0A804KIW3</accession>
<dbReference type="EMBL" id="HG996474">
    <property type="protein sequence ID" value="CAG1834988.1"/>
    <property type="molecule type" value="Genomic_DNA"/>
</dbReference>
<evidence type="ECO:0000313" key="3">
    <source>
        <dbReference type="EMBL" id="CAG1834988.1"/>
    </source>
</evidence>
<dbReference type="InterPro" id="IPR011990">
    <property type="entry name" value="TPR-like_helical_dom_sf"/>
</dbReference>
<dbReference type="Proteomes" id="UP000012960">
    <property type="component" value="Unplaced"/>
</dbReference>
<dbReference type="InParanoid" id="A0A804KIW3"/>
<dbReference type="Pfam" id="PF01535">
    <property type="entry name" value="PPR"/>
    <property type="match status" value="1"/>
</dbReference>
<reference evidence="3" key="1">
    <citation type="submission" date="2021-03" db="EMBL/GenBank/DDBJ databases">
        <authorList>
            <consortium name="Genoscope - CEA"/>
            <person name="William W."/>
        </authorList>
    </citation>
    <scope>NUCLEOTIDE SEQUENCE</scope>
    <source>
        <strain evidence="3">Doubled-haploid Pahang</strain>
    </source>
</reference>
<evidence type="ECO:0000256" key="2">
    <source>
        <dbReference type="SAM" id="Phobius"/>
    </source>
</evidence>
<keyword evidence="1" id="KW-0677">Repeat</keyword>
<dbReference type="InterPro" id="IPR002885">
    <property type="entry name" value="PPR_rpt"/>
</dbReference>
<dbReference type="Gene3D" id="1.25.40.10">
    <property type="entry name" value="Tetratricopeptide repeat domain"/>
    <property type="match status" value="1"/>
</dbReference>
<reference evidence="4" key="2">
    <citation type="submission" date="2021-05" db="UniProtKB">
        <authorList>
            <consortium name="EnsemblPlants"/>
        </authorList>
    </citation>
    <scope>IDENTIFICATION</scope>
    <source>
        <strain evidence="4">subsp. malaccensis</strain>
    </source>
</reference>
<dbReference type="AlphaFoldDB" id="A0A804KIW3"/>
<dbReference type="EnsemblPlants" id="Ma09_t12550.1">
    <property type="protein sequence ID" value="Ma09_p12550.1"/>
    <property type="gene ID" value="Ma09_g12550"/>
</dbReference>
<organism evidence="4 5">
    <name type="scientific">Musa acuminata subsp. malaccensis</name>
    <name type="common">Wild banana</name>
    <name type="synonym">Musa malaccensis</name>
    <dbReference type="NCBI Taxonomy" id="214687"/>
    <lineage>
        <taxon>Eukaryota</taxon>
        <taxon>Viridiplantae</taxon>
        <taxon>Streptophyta</taxon>
        <taxon>Embryophyta</taxon>
        <taxon>Tracheophyta</taxon>
        <taxon>Spermatophyta</taxon>
        <taxon>Magnoliopsida</taxon>
        <taxon>Liliopsida</taxon>
        <taxon>Zingiberales</taxon>
        <taxon>Musaceae</taxon>
        <taxon>Musa</taxon>
    </lineage>
</organism>
<proteinExistence type="predicted"/>
<keyword evidence="5" id="KW-1185">Reference proteome</keyword>
<evidence type="ECO:0000256" key="1">
    <source>
        <dbReference type="ARBA" id="ARBA00022737"/>
    </source>
</evidence>
<keyword evidence="2" id="KW-0472">Membrane</keyword>
<keyword evidence="2" id="KW-1133">Transmembrane helix</keyword>
<evidence type="ECO:0000313" key="4">
    <source>
        <dbReference type="EnsemblPlants" id="Ma09_p12550.1"/>
    </source>
</evidence>
<evidence type="ECO:0000313" key="5">
    <source>
        <dbReference type="Proteomes" id="UP000012960"/>
    </source>
</evidence>
<feature type="transmembrane region" description="Helical" evidence="2">
    <location>
        <begin position="115"/>
        <end position="132"/>
    </location>
</feature>
<keyword evidence="2" id="KW-0812">Transmembrane</keyword>
<protein>
    <submittedName>
        <fullName evidence="3">(wild Malaysian banana) hypothetical protein</fullName>
    </submittedName>
</protein>
<dbReference type="Gramene" id="Ma09_t12550.1">
    <property type="protein sequence ID" value="Ma09_p12550.1"/>
    <property type="gene ID" value="Ma09_g12550"/>
</dbReference>
<gene>
    <name evidence="3" type="ORF">GSMUA_230930.1</name>
</gene>
<sequence>MCKAGKLRRATKIYHIWHTEGLMWQSGVQKCVHSLKGLINEAYKAFDSTAKRRWMPDATAYNVIIHGHCRAGNLIYSLEWFSGNSPCNAKKNHLYQQRLMTMLFIWHKKMISVELDYSTAMFGVCCMVHFLWHRATIQNLDPCLSGMAKAKS</sequence>
<name>A0A804KIW3_MUSAM</name>